<feature type="non-terminal residue" evidence="1">
    <location>
        <position position="50"/>
    </location>
</feature>
<sequence length="50" mass="5423">MFNLFPASVINTATVYIFSTDHCISVTGSHKVSVSDCPPQYRSPAILPPL</sequence>
<accession>A0ABN9D7M8</accession>
<evidence type="ECO:0000313" key="2">
    <source>
        <dbReference type="Proteomes" id="UP001162483"/>
    </source>
</evidence>
<keyword evidence="2" id="KW-1185">Reference proteome</keyword>
<reference evidence="1" key="1">
    <citation type="submission" date="2023-05" db="EMBL/GenBank/DDBJ databases">
        <authorList>
            <person name="Stuckert A."/>
        </authorList>
    </citation>
    <scope>NUCLEOTIDE SEQUENCE</scope>
</reference>
<comment type="caution">
    <text evidence="1">The sequence shown here is derived from an EMBL/GenBank/DDBJ whole genome shotgun (WGS) entry which is preliminary data.</text>
</comment>
<name>A0ABN9D7M8_9NEOB</name>
<evidence type="ECO:0000313" key="1">
    <source>
        <dbReference type="EMBL" id="CAI9568514.1"/>
    </source>
</evidence>
<protein>
    <submittedName>
        <fullName evidence="1">Uncharacterized protein</fullName>
    </submittedName>
</protein>
<dbReference type="Proteomes" id="UP001162483">
    <property type="component" value="Unassembled WGS sequence"/>
</dbReference>
<dbReference type="EMBL" id="CATNWA010014176">
    <property type="protein sequence ID" value="CAI9568514.1"/>
    <property type="molecule type" value="Genomic_DNA"/>
</dbReference>
<proteinExistence type="predicted"/>
<organism evidence="1 2">
    <name type="scientific">Staurois parvus</name>
    <dbReference type="NCBI Taxonomy" id="386267"/>
    <lineage>
        <taxon>Eukaryota</taxon>
        <taxon>Metazoa</taxon>
        <taxon>Chordata</taxon>
        <taxon>Craniata</taxon>
        <taxon>Vertebrata</taxon>
        <taxon>Euteleostomi</taxon>
        <taxon>Amphibia</taxon>
        <taxon>Batrachia</taxon>
        <taxon>Anura</taxon>
        <taxon>Neobatrachia</taxon>
        <taxon>Ranoidea</taxon>
        <taxon>Ranidae</taxon>
        <taxon>Staurois</taxon>
    </lineage>
</organism>
<gene>
    <name evidence="1" type="ORF">SPARVUS_LOCUS6752058</name>
</gene>